<dbReference type="Proteomes" id="UP000595420">
    <property type="component" value="Chromosome"/>
</dbReference>
<evidence type="ECO:0000313" key="1">
    <source>
        <dbReference type="EMBL" id="QQD73255.1"/>
    </source>
</evidence>
<name>A0A7T5BI44_9PROT</name>
<dbReference type="GO" id="GO:0000271">
    <property type="term" value="P:polysaccharide biosynthetic process"/>
    <property type="evidence" value="ECO:0007669"/>
    <property type="project" value="InterPro"/>
</dbReference>
<protein>
    <submittedName>
        <fullName evidence="1">Capsular biosynthesis protein</fullName>
    </submittedName>
</protein>
<accession>A0A7T5BI44</accession>
<dbReference type="EMBL" id="CP059488">
    <property type="protein sequence ID" value="QQD73255.1"/>
    <property type="molecule type" value="Genomic_DNA"/>
</dbReference>
<dbReference type="InterPro" id="IPR007833">
    <property type="entry name" value="Capsule_polysaccharide_synth"/>
</dbReference>
<dbReference type="GO" id="GO:0015774">
    <property type="term" value="P:polysaccharide transport"/>
    <property type="evidence" value="ECO:0007669"/>
    <property type="project" value="InterPro"/>
</dbReference>
<organism evidence="1 2">
    <name type="scientific">Acidithiobacillus ferrivorans</name>
    <dbReference type="NCBI Taxonomy" id="160808"/>
    <lineage>
        <taxon>Bacteria</taxon>
        <taxon>Pseudomonadati</taxon>
        <taxon>Pseudomonadota</taxon>
        <taxon>Acidithiobacillia</taxon>
        <taxon>Acidithiobacillales</taxon>
        <taxon>Acidithiobacillaceae</taxon>
        <taxon>Acidithiobacillus</taxon>
    </lineage>
</organism>
<dbReference type="AlphaFoldDB" id="A0A7T5BI44"/>
<reference evidence="1 2" key="1">
    <citation type="submission" date="2020-07" db="EMBL/GenBank/DDBJ databases">
        <title>Complete genome sequence analysis of Acidithiobacillus ferrivorans XJFY6S-08 reveals extreme environmental adaptation to alpine acid mine drainage.</title>
        <authorList>
            <person name="Yan L."/>
            <person name="Ni Y."/>
        </authorList>
    </citation>
    <scope>NUCLEOTIDE SEQUENCE [LARGE SCALE GENOMIC DNA]</scope>
    <source>
        <strain evidence="1 2">XJFY6S-08</strain>
    </source>
</reference>
<sequence length="430" mass="48866">MKPLPPSQAIEPTVSAGSSQRHFVFLQGMPSPFFARIADILRQQGCRVTRINLCLGDRLFWRSAGAVDYRGSYSRWPTFIDAFFAREAVTHIVLLGEQRRYHREAVHQAKLRGIEVIVTDFGYLRPDWITLERDGMSGNSRFPREPEAIRQLAARVSEPDWSVRFVDSAFRMARADLLYNMVNLLFGWLWYPGYRRSDMRPPTPIYTLASAWRLYANARLRSRMDHIVRGILASDVRYFVFPLQLDFDFQIVAYSPYATMGDAIGEVLDSFARDAPPETRLVLKEHPWDPALSNWEHFTQERAKDLGIKDRVYFLRGGNLDALIQASAGVVTVNSTTGIRALQLGRPVKTLGQAIYDVPGLCSTQNLRSFWNQPSSPDPLLTRDFIKVLAAMVHIRGVFFQEPGLSHAVCEAARRLLDDSNAPMPPRSCS</sequence>
<dbReference type="RefSeq" id="WP_198660869.1">
    <property type="nucleotide sequence ID" value="NZ_CP059488.1"/>
</dbReference>
<proteinExistence type="predicted"/>
<dbReference type="Pfam" id="PF05159">
    <property type="entry name" value="Capsule_synth"/>
    <property type="match status" value="1"/>
</dbReference>
<dbReference type="CDD" id="cd16441">
    <property type="entry name" value="beta_Kdo_transferase_KpsS"/>
    <property type="match status" value="1"/>
</dbReference>
<evidence type="ECO:0000313" key="2">
    <source>
        <dbReference type="Proteomes" id="UP000595420"/>
    </source>
</evidence>
<gene>
    <name evidence="1" type="ORF">H2515_02730</name>
</gene>